<dbReference type="InterPro" id="IPR011335">
    <property type="entry name" value="Restrct_endonuc-II-like"/>
</dbReference>
<sequence length="995" mass="113039">MRQRVIEQLRLETEAAKPACVRASERDWHLLDNPQRLRIQTIDSFALGVLQQQPFSTRFGLEYQIAEDARWLYDEAADRLLEKTNNKDPLRADISRFVALVGNDFDIARNLIADMLSRRDQWLDPVSNVARETFAKDRPRLTEVVESAIKSIMDRTKNTLSNSIPKSLLDEINELCVFSAHNLQQPFTQLSDFDDWRFFSRIATTRNRSFRQRVTVREGFPAKARSEKARLIDVTQSLARLGLTKTIANLQYIPDEKIPVEEREKLITFSIVLTLGVVELFEVFRLHQLVDFSEITISARNALSFDENPTDLALTLDYRTSHILVDEFQDTSLAQYKLVTNLVQSWQPGDGHSFFAVGDPMQSIYRFRDADLNLYQTTFRDGLPSFPLDAVKLTSNFRSSAALVAWCNATFSTLFGSPDDALTGAVTFNPATAVRKELGEIQAFVADNPKTEAERIADRVDAIRSKHPKDTIAILVRTRNVLPPIIAALQETKLRWRGVDLEPLANVPVVRDLYAITLALMDDRHRLAWLSIFRSPLVGIRLRDLEEIARHETVGDMLTDTKLSPDAQARLDRVASALKIAMSSHSTRSRVERFWLAMGGADAYTSKEGVTTSLDSADRYLQALENQPTNRIFAGELLEQTQRLFASASIDPVDVEIMTIHRAKGLEFDHVIVPGLDRGTQSNVRPMLLWRPEADALLVSTRDDSKTNSLYNWLRYEEAEKDSEELKRLLYVAATRAKESLSLYGCLTVDSKVLRGSFMELLQPVMAFQPSGPTTPEPTELAAPSRPPLKRLKSCYKWQEPFVPPLTPSSFRTLPSIDVAITIADRKEIALGNVVHHELRLLGALGHATHVNLDLWHERLTHQGLDDREVVWVIEHARDQINSILTDDTGLWILNSDHTESHTEWMLTTYQDSQFADIAIDRSFIDSSGDRWLIDYKTAVPNEPVGIFIENQIARYSNQLQRYARVIAPLQQRNIRKALYLTALPRLVEISDDND</sequence>
<accession>A0A381PSK8</accession>
<comment type="catalytic activity">
    <reaction evidence="13">
        <text>ATP + H2O = ADP + phosphate + H(+)</text>
        <dbReference type="Rhea" id="RHEA:13065"/>
        <dbReference type="ChEBI" id="CHEBI:15377"/>
        <dbReference type="ChEBI" id="CHEBI:15378"/>
        <dbReference type="ChEBI" id="CHEBI:30616"/>
        <dbReference type="ChEBI" id="CHEBI:43474"/>
        <dbReference type="ChEBI" id="CHEBI:456216"/>
        <dbReference type="EC" id="5.6.2.4"/>
    </reaction>
</comment>
<dbReference type="EMBL" id="UINC01001067">
    <property type="protein sequence ID" value="SUZ69634.1"/>
    <property type="molecule type" value="Genomic_DNA"/>
</dbReference>
<dbReference type="Gene3D" id="3.40.50.300">
    <property type="entry name" value="P-loop containing nucleotide triphosphate hydrolases"/>
    <property type="match status" value="2"/>
</dbReference>
<keyword evidence="2" id="KW-0547">Nucleotide-binding</keyword>
<evidence type="ECO:0000256" key="13">
    <source>
        <dbReference type="ARBA" id="ARBA00048988"/>
    </source>
</evidence>
<keyword evidence="7" id="KW-0067">ATP-binding</keyword>
<gene>
    <name evidence="16" type="ORF">METZ01_LOCUS22488</name>
</gene>
<dbReference type="GO" id="GO:0000725">
    <property type="term" value="P:recombinational repair"/>
    <property type="evidence" value="ECO:0007669"/>
    <property type="project" value="TreeGrafter"/>
</dbReference>
<evidence type="ECO:0000256" key="4">
    <source>
        <dbReference type="ARBA" id="ARBA00022801"/>
    </source>
</evidence>
<evidence type="ECO:0000256" key="12">
    <source>
        <dbReference type="ARBA" id="ARBA00034808"/>
    </source>
</evidence>
<dbReference type="PANTHER" id="PTHR11070:SF2">
    <property type="entry name" value="ATP-DEPENDENT DNA HELICASE SRS2"/>
    <property type="match status" value="1"/>
</dbReference>
<dbReference type="GO" id="GO:0005829">
    <property type="term" value="C:cytosol"/>
    <property type="evidence" value="ECO:0007669"/>
    <property type="project" value="TreeGrafter"/>
</dbReference>
<evidence type="ECO:0000256" key="10">
    <source>
        <dbReference type="ARBA" id="ARBA00023235"/>
    </source>
</evidence>
<dbReference type="EC" id="5.6.2.4" evidence="12"/>
<dbReference type="InterPro" id="IPR014017">
    <property type="entry name" value="DNA_helicase_UvrD-like_C"/>
</dbReference>
<keyword evidence="4" id="KW-0378">Hydrolase</keyword>
<keyword evidence="5" id="KW-0347">Helicase</keyword>
<proteinExistence type="predicted"/>
<dbReference type="GO" id="GO:0005524">
    <property type="term" value="F:ATP binding"/>
    <property type="evidence" value="ECO:0007669"/>
    <property type="project" value="UniProtKB-KW"/>
</dbReference>
<feature type="domain" description="UvrD-like helicase C-terminal" evidence="15">
    <location>
        <begin position="395"/>
        <end position="665"/>
    </location>
</feature>
<dbReference type="GO" id="GO:0043138">
    <property type="term" value="F:3'-5' DNA helicase activity"/>
    <property type="evidence" value="ECO:0007669"/>
    <property type="project" value="UniProtKB-EC"/>
</dbReference>
<keyword evidence="6" id="KW-0269">Exonuclease</keyword>
<dbReference type="GO" id="GO:0033202">
    <property type="term" value="C:DNA helicase complex"/>
    <property type="evidence" value="ECO:0007669"/>
    <property type="project" value="TreeGrafter"/>
</dbReference>
<evidence type="ECO:0000259" key="14">
    <source>
        <dbReference type="PROSITE" id="PS51198"/>
    </source>
</evidence>
<dbReference type="InterPro" id="IPR027417">
    <property type="entry name" value="P-loop_NTPase"/>
</dbReference>
<evidence type="ECO:0000256" key="6">
    <source>
        <dbReference type="ARBA" id="ARBA00022839"/>
    </source>
</evidence>
<evidence type="ECO:0000256" key="2">
    <source>
        <dbReference type="ARBA" id="ARBA00022741"/>
    </source>
</evidence>
<dbReference type="Gene3D" id="1.10.3170.10">
    <property type="entry name" value="Recbcd, chain B, domain 2"/>
    <property type="match status" value="1"/>
</dbReference>
<dbReference type="PROSITE" id="PS51217">
    <property type="entry name" value="UVRD_HELICASE_CTER"/>
    <property type="match status" value="1"/>
</dbReference>
<evidence type="ECO:0000256" key="11">
    <source>
        <dbReference type="ARBA" id="ARBA00034617"/>
    </source>
</evidence>
<evidence type="ECO:0000259" key="15">
    <source>
        <dbReference type="PROSITE" id="PS51217"/>
    </source>
</evidence>
<dbReference type="InterPro" id="IPR014016">
    <property type="entry name" value="UvrD-like_ATP-bd"/>
</dbReference>
<evidence type="ECO:0000256" key="5">
    <source>
        <dbReference type="ARBA" id="ARBA00022806"/>
    </source>
</evidence>
<evidence type="ECO:0000256" key="3">
    <source>
        <dbReference type="ARBA" id="ARBA00022763"/>
    </source>
</evidence>
<feature type="domain" description="UvrD-like helicase ATP-binding" evidence="14">
    <location>
        <begin position="1"/>
        <end position="400"/>
    </location>
</feature>
<keyword evidence="8" id="KW-0238">DNA-binding</keyword>
<evidence type="ECO:0000256" key="9">
    <source>
        <dbReference type="ARBA" id="ARBA00023204"/>
    </source>
</evidence>
<evidence type="ECO:0000256" key="7">
    <source>
        <dbReference type="ARBA" id="ARBA00022840"/>
    </source>
</evidence>
<evidence type="ECO:0000256" key="1">
    <source>
        <dbReference type="ARBA" id="ARBA00022722"/>
    </source>
</evidence>
<organism evidence="16">
    <name type="scientific">marine metagenome</name>
    <dbReference type="NCBI Taxonomy" id="408172"/>
    <lineage>
        <taxon>unclassified sequences</taxon>
        <taxon>metagenomes</taxon>
        <taxon>ecological metagenomes</taxon>
    </lineage>
</organism>
<dbReference type="Gene3D" id="3.90.320.10">
    <property type="match status" value="1"/>
</dbReference>
<name>A0A381PSK8_9ZZZZ</name>
<reference evidence="16" key="1">
    <citation type="submission" date="2018-05" db="EMBL/GenBank/DDBJ databases">
        <authorList>
            <person name="Lanie J.A."/>
            <person name="Ng W.-L."/>
            <person name="Kazmierczak K.M."/>
            <person name="Andrzejewski T.M."/>
            <person name="Davidsen T.M."/>
            <person name="Wayne K.J."/>
            <person name="Tettelin H."/>
            <person name="Glass J.I."/>
            <person name="Rusch D."/>
            <person name="Podicherti R."/>
            <person name="Tsui H.-C.T."/>
            <person name="Winkler M.E."/>
        </authorList>
    </citation>
    <scope>NUCLEOTIDE SEQUENCE</scope>
</reference>
<dbReference type="PROSITE" id="PS51198">
    <property type="entry name" value="UVRD_HELICASE_ATP_BIND"/>
    <property type="match status" value="1"/>
</dbReference>
<dbReference type="InterPro" id="IPR000212">
    <property type="entry name" value="DNA_helicase_UvrD/REP"/>
</dbReference>
<evidence type="ECO:0000256" key="8">
    <source>
        <dbReference type="ARBA" id="ARBA00023125"/>
    </source>
</evidence>
<dbReference type="InterPro" id="IPR011604">
    <property type="entry name" value="PDDEXK-like_dom_sf"/>
</dbReference>
<dbReference type="Pfam" id="PF13361">
    <property type="entry name" value="UvrD_C"/>
    <property type="match status" value="2"/>
</dbReference>
<dbReference type="SUPFAM" id="SSF52980">
    <property type="entry name" value="Restriction endonuclease-like"/>
    <property type="match status" value="1"/>
</dbReference>
<dbReference type="PANTHER" id="PTHR11070">
    <property type="entry name" value="UVRD / RECB / PCRA DNA HELICASE FAMILY MEMBER"/>
    <property type="match status" value="1"/>
</dbReference>
<keyword evidence="3" id="KW-0227">DNA damage</keyword>
<dbReference type="GO" id="GO:0004527">
    <property type="term" value="F:exonuclease activity"/>
    <property type="evidence" value="ECO:0007669"/>
    <property type="project" value="UniProtKB-KW"/>
</dbReference>
<evidence type="ECO:0000313" key="16">
    <source>
        <dbReference type="EMBL" id="SUZ69634.1"/>
    </source>
</evidence>
<dbReference type="AlphaFoldDB" id="A0A381PSK8"/>
<keyword evidence="1" id="KW-0540">Nuclease</keyword>
<dbReference type="GO" id="GO:0003677">
    <property type="term" value="F:DNA binding"/>
    <property type="evidence" value="ECO:0007669"/>
    <property type="project" value="UniProtKB-KW"/>
</dbReference>
<dbReference type="Pfam" id="PF00580">
    <property type="entry name" value="UvrD-helicase"/>
    <property type="match status" value="1"/>
</dbReference>
<dbReference type="Gene3D" id="1.10.486.10">
    <property type="entry name" value="PCRA, domain 4"/>
    <property type="match status" value="1"/>
</dbReference>
<protein>
    <recommendedName>
        <fullName evidence="12">DNA 3'-5' helicase</fullName>
        <ecNumber evidence="12">5.6.2.4</ecNumber>
    </recommendedName>
</protein>
<dbReference type="SUPFAM" id="SSF52540">
    <property type="entry name" value="P-loop containing nucleoside triphosphate hydrolases"/>
    <property type="match status" value="1"/>
</dbReference>
<keyword evidence="9" id="KW-0234">DNA repair</keyword>
<comment type="catalytic activity">
    <reaction evidence="11">
        <text>Couples ATP hydrolysis with the unwinding of duplex DNA by translocating in the 3'-5' direction.</text>
        <dbReference type="EC" id="5.6.2.4"/>
    </reaction>
</comment>
<keyword evidence="10" id="KW-0413">Isomerase</keyword>